<dbReference type="NCBIfam" id="NF041023">
    <property type="entry name" value="PP0621_fam"/>
    <property type="match status" value="1"/>
</dbReference>
<dbReference type="InterPro" id="IPR049708">
    <property type="entry name" value="PP0621-like"/>
</dbReference>
<name>A0A127PHR5_9BURK</name>
<gene>
    <name evidence="1" type="ORF">CFter6_4757</name>
</gene>
<evidence type="ECO:0000313" key="2">
    <source>
        <dbReference type="Proteomes" id="UP000072421"/>
    </source>
</evidence>
<protein>
    <submittedName>
        <fullName evidence="1">Putative exported protein</fullName>
    </submittedName>
</protein>
<dbReference type="OrthoDB" id="9814432at2"/>
<dbReference type="Proteomes" id="UP000072421">
    <property type="component" value="Chromosome"/>
</dbReference>
<organism evidence="1">
    <name type="scientific">Collimonas fungivorans</name>
    <dbReference type="NCBI Taxonomy" id="158899"/>
    <lineage>
        <taxon>Bacteria</taxon>
        <taxon>Pseudomonadati</taxon>
        <taxon>Pseudomonadota</taxon>
        <taxon>Betaproteobacteria</taxon>
        <taxon>Burkholderiales</taxon>
        <taxon>Oxalobacteraceae</taxon>
        <taxon>Collimonas</taxon>
    </lineage>
</organism>
<dbReference type="EMBL" id="CP013232">
    <property type="protein sequence ID" value="AMO97338.1"/>
    <property type="molecule type" value="Genomic_DNA"/>
</dbReference>
<reference evidence="1 2" key="1">
    <citation type="submission" date="2015-11" db="EMBL/GenBank/DDBJ databases">
        <title>Exploring the genomic traits of fungus-feeding bacterial genus Collimonas.</title>
        <authorList>
            <person name="Song C."/>
            <person name="Schmidt R."/>
            <person name="de Jager V."/>
            <person name="Krzyzanowska D."/>
            <person name="Jongedijk E."/>
            <person name="Cankar K."/>
            <person name="Beekwilder J."/>
            <person name="van Veen A."/>
            <person name="de Boer W."/>
            <person name="van Veen J.A."/>
            <person name="Garbeva P."/>
        </authorList>
    </citation>
    <scope>NUCLEOTIDE SEQUENCE [LARGE SCALE GENOMIC DNA]</scope>
    <source>
        <strain evidence="1 2">Ter6</strain>
    </source>
</reference>
<sequence length="89" mass="9279">MKLIILIVVVLAVIVWLQRLKKNLTQSRPAPGEPTFNSGAAASAAGDSPQAEAIVACAHCGMHFPASEALADASGAVFCSAEHRRLHST</sequence>
<dbReference type="RefSeq" id="WP_061541695.1">
    <property type="nucleotide sequence ID" value="NZ_CP013232.1"/>
</dbReference>
<proteinExistence type="predicted"/>
<evidence type="ECO:0000313" key="1">
    <source>
        <dbReference type="EMBL" id="AMO97338.1"/>
    </source>
</evidence>
<dbReference type="PATRIC" id="fig|158899.10.peg.4701"/>
<dbReference type="AlphaFoldDB" id="A0A127PHR5"/>
<accession>A0A127PHR5</accession>